<evidence type="ECO:0000256" key="1">
    <source>
        <dbReference type="SAM" id="Phobius"/>
    </source>
</evidence>
<protein>
    <submittedName>
        <fullName evidence="2">Uncharacterized protein</fullName>
    </submittedName>
</protein>
<reference evidence="2 3" key="1">
    <citation type="submission" date="2017-05" db="EMBL/GenBank/DDBJ databases">
        <title>Virgibacillus sp. AK90 isolated from a saltern of Kakinada, India.</title>
        <authorList>
            <person name="Gupta V."/>
            <person name="Sidhu C."/>
            <person name="Korpole S."/>
            <person name="Pinnaka A.K."/>
        </authorList>
    </citation>
    <scope>NUCLEOTIDE SEQUENCE [LARGE SCALE GENOMIC DNA]</scope>
    <source>
        <strain evidence="2 3">AK90</strain>
    </source>
</reference>
<sequence length="85" mass="9446">MEGVDEFIVLTLVHGCIIYVLSMLLKDKKIVLPIIFSLLSMILLFVSFKEGGFSGMNLAFIGTSALIASIINMFIISIIMFKKDK</sequence>
<dbReference type="Proteomes" id="UP000256488">
    <property type="component" value="Unassembled WGS sequence"/>
</dbReference>
<comment type="caution">
    <text evidence="2">The sequence shown here is derived from an EMBL/GenBank/DDBJ whole genome shotgun (WGS) entry which is preliminary data.</text>
</comment>
<evidence type="ECO:0000313" key="3">
    <source>
        <dbReference type="Proteomes" id="UP000256488"/>
    </source>
</evidence>
<dbReference type="AlphaFoldDB" id="A0A3E0WP65"/>
<keyword evidence="1" id="KW-1133">Transmembrane helix</keyword>
<dbReference type="InterPro" id="IPR025434">
    <property type="entry name" value="YesK-like"/>
</dbReference>
<gene>
    <name evidence="2" type="ORF">CAI16_13685</name>
</gene>
<keyword evidence="1" id="KW-0812">Transmembrane</keyword>
<accession>A0A3E0WP65</accession>
<dbReference type="EMBL" id="NFZX01000031">
    <property type="protein sequence ID" value="RFA33745.1"/>
    <property type="molecule type" value="Genomic_DNA"/>
</dbReference>
<dbReference type="Pfam" id="PF14150">
    <property type="entry name" value="YesK"/>
    <property type="match status" value="1"/>
</dbReference>
<dbReference type="RefSeq" id="WP_116278853.1">
    <property type="nucleotide sequence ID" value="NZ_NFZX01000031.1"/>
</dbReference>
<feature type="transmembrane region" description="Helical" evidence="1">
    <location>
        <begin position="30"/>
        <end position="48"/>
    </location>
</feature>
<organism evidence="2 3">
    <name type="scientific">Virgibacillus dokdonensis</name>
    <dbReference type="NCBI Taxonomy" id="302167"/>
    <lineage>
        <taxon>Bacteria</taxon>
        <taxon>Bacillati</taxon>
        <taxon>Bacillota</taxon>
        <taxon>Bacilli</taxon>
        <taxon>Bacillales</taxon>
        <taxon>Bacillaceae</taxon>
        <taxon>Virgibacillus</taxon>
    </lineage>
</organism>
<feature type="transmembrane region" description="Helical" evidence="1">
    <location>
        <begin position="60"/>
        <end position="81"/>
    </location>
</feature>
<feature type="transmembrane region" description="Helical" evidence="1">
    <location>
        <begin position="6"/>
        <end position="25"/>
    </location>
</feature>
<keyword evidence="1" id="KW-0472">Membrane</keyword>
<proteinExistence type="predicted"/>
<evidence type="ECO:0000313" key="2">
    <source>
        <dbReference type="EMBL" id="RFA33745.1"/>
    </source>
</evidence>
<name>A0A3E0WP65_9BACI</name>